<dbReference type="Pfam" id="PF03632">
    <property type="entry name" value="Glyco_hydro_65m"/>
    <property type="match status" value="1"/>
</dbReference>
<organism evidence="6 7">
    <name type="scientific">Streptosporangium fragile</name>
    <dbReference type="NCBI Taxonomy" id="46186"/>
    <lineage>
        <taxon>Bacteria</taxon>
        <taxon>Bacillati</taxon>
        <taxon>Actinomycetota</taxon>
        <taxon>Actinomycetes</taxon>
        <taxon>Streptosporangiales</taxon>
        <taxon>Streptosporangiaceae</taxon>
        <taxon>Streptosporangium</taxon>
    </lineage>
</organism>
<dbReference type="Pfam" id="PF03633">
    <property type="entry name" value="Glyco_hydro_65C"/>
    <property type="match status" value="1"/>
</dbReference>
<comment type="caution">
    <text evidence="6">The sequence shown here is derived from an EMBL/GenBank/DDBJ whole genome shotgun (WGS) entry which is preliminary data.</text>
</comment>
<evidence type="ECO:0000313" key="7">
    <source>
        <dbReference type="Proteomes" id="UP001500831"/>
    </source>
</evidence>
<dbReference type="Proteomes" id="UP001500831">
    <property type="component" value="Unassembled WGS sequence"/>
</dbReference>
<dbReference type="InterPro" id="IPR005196">
    <property type="entry name" value="Glyco_hydro_65_N"/>
</dbReference>
<evidence type="ECO:0000256" key="2">
    <source>
        <dbReference type="SAM" id="MobiDB-lite"/>
    </source>
</evidence>
<dbReference type="InterPro" id="IPR008928">
    <property type="entry name" value="6-hairpin_glycosidase_sf"/>
</dbReference>
<evidence type="ECO:0000313" key="6">
    <source>
        <dbReference type="EMBL" id="GAA2899181.1"/>
    </source>
</evidence>
<dbReference type="EMBL" id="BAAAVI010000064">
    <property type="protein sequence ID" value="GAA2899181.1"/>
    <property type="molecule type" value="Genomic_DNA"/>
</dbReference>
<dbReference type="RefSeq" id="WP_344979464.1">
    <property type="nucleotide sequence ID" value="NZ_BAAAVI010000064.1"/>
</dbReference>
<dbReference type="InterPro" id="IPR037018">
    <property type="entry name" value="GH65_N"/>
</dbReference>
<feature type="domain" description="Glycoside hydrolase family 65 C-terminal" evidence="4">
    <location>
        <begin position="820"/>
        <end position="871"/>
    </location>
</feature>
<evidence type="ECO:0000259" key="5">
    <source>
        <dbReference type="Pfam" id="PF03636"/>
    </source>
</evidence>
<dbReference type="InterPro" id="IPR012341">
    <property type="entry name" value="6hp_glycosidase-like_sf"/>
</dbReference>
<feature type="domain" description="Glycoside hydrolase family 65 central catalytic" evidence="3">
    <location>
        <begin position="456"/>
        <end position="810"/>
    </location>
</feature>
<keyword evidence="1" id="KW-0326">Glycosidase</keyword>
<sequence>MGEPDGRLRDRTFEAVVIGWYATGVPRGASAVPVRRRVEALCAAGVDVAVMSGEDVGAVDGRLHVRPRGPGRLWLGASGGTELYEVRGDGPRPGWPIAGSGDDFSPDGRYAGIGPVDGAGSMRAVFAYLAGRGIGAGLVLIVADRFGPPGGAVAHGEIPLIPEAGRATAVSVGPEPGGVAPNLLHLGGGPAELLRVLDHQVRRRRHLRIPAVDDDPAWTIRETGADPSRHRVAEALLTLGSGGLATRGSVEEPVAKSVPMVLVSGVYTGSGAGQRLLPGPRWTGFALRPPAGEDLRMLDLRTGVLAREERGHDSPVRTVRLACVTRPGVVAMRAEAGVGRLRAGPPLQPPADGRSTTGRLSGHRWTRVTDGHAGIAAVAAQRVGRDGGVRTLERIAAYTAGPARPPVPRDALAALEAAERLGFDRLLAEQRAAWAARWRAVDIRIPGDPAAQLAVRFALFQLWNNVGRYDEAAVGARGLSGGAYAGHVFWDADVFVLPAVVSMDPAAARAMVAYRLHRLTAARARAAASGRAGARFPWESAATGEDVTPVSGHLGGEAVPVRTGQLEEHITADVAWAAVHYARWSGDRAFLAGPARPLLVETARYWASRCRVDDGGRAHIDGVIGPDEYHEAVADNAFTNVMARWNLRRAAGLLDPGCAEGRRWRALADRLVDGYDPVSGRYEQFAGYFRREPLTMAEVAAPPVAADLLLGRERVAATQIIKQPDVLMLHHLVPEETGAGSLEANLDFYGPRTAHGSSLSPAITACLLARAGRPDEALKLLRVALALDLEDLTGTTAAGLHLATFGGVWQALLAGFAGARVRDGTLLLDPRLPTAWEGLGLRFRCLGRRVRLDITREAVDVRTDGPLRVRLDAGDLRHVTGPAHLPRQSR</sequence>
<proteinExistence type="predicted"/>
<accession>A0ABP6IPI4</accession>
<dbReference type="InterPro" id="IPR011013">
    <property type="entry name" value="Gal_mutarotase_sf_dom"/>
</dbReference>
<dbReference type="InterPro" id="IPR005194">
    <property type="entry name" value="Glyco_hydro_65_C"/>
</dbReference>
<feature type="domain" description="Glycoside hydrolase family 65 N-terminal" evidence="5">
    <location>
        <begin position="221"/>
        <end position="335"/>
    </location>
</feature>
<dbReference type="Pfam" id="PF03636">
    <property type="entry name" value="Glyco_hydro_65N"/>
    <property type="match status" value="1"/>
</dbReference>
<feature type="region of interest" description="Disordered" evidence="2">
    <location>
        <begin position="340"/>
        <end position="361"/>
    </location>
</feature>
<dbReference type="SUPFAM" id="SSF74650">
    <property type="entry name" value="Galactose mutarotase-like"/>
    <property type="match status" value="1"/>
</dbReference>
<keyword evidence="7" id="KW-1185">Reference proteome</keyword>
<dbReference type="Gene3D" id="1.50.10.10">
    <property type="match status" value="1"/>
</dbReference>
<dbReference type="PANTHER" id="PTHR11051">
    <property type="entry name" value="GLYCOSYL HYDROLASE-RELATED"/>
    <property type="match status" value="1"/>
</dbReference>
<evidence type="ECO:0000259" key="3">
    <source>
        <dbReference type="Pfam" id="PF03632"/>
    </source>
</evidence>
<gene>
    <name evidence="6" type="ORF">GCM10010517_64680</name>
</gene>
<dbReference type="Gene3D" id="2.70.98.40">
    <property type="entry name" value="Glycoside hydrolase, family 65, N-terminal domain"/>
    <property type="match status" value="1"/>
</dbReference>
<evidence type="ECO:0000259" key="4">
    <source>
        <dbReference type="Pfam" id="PF03633"/>
    </source>
</evidence>
<dbReference type="Gene3D" id="2.60.420.10">
    <property type="entry name" value="Maltose phosphorylase, domain 3"/>
    <property type="match status" value="1"/>
</dbReference>
<name>A0ABP6IPI4_9ACTN</name>
<dbReference type="SUPFAM" id="SSF48208">
    <property type="entry name" value="Six-hairpin glycosidases"/>
    <property type="match status" value="1"/>
</dbReference>
<dbReference type="PANTHER" id="PTHR11051:SF8">
    <property type="entry name" value="PROTEIN-GLUCOSYLGALACTOSYLHYDROXYLYSINE GLUCOSIDASE"/>
    <property type="match status" value="1"/>
</dbReference>
<evidence type="ECO:0000256" key="1">
    <source>
        <dbReference type="ARBA" id="ARBA00023295"/>
    </source>
</evidence>
<keyword evidence="1" id="KW-0378">Hydrolase</keyword>
<reference evidence="7" key="1">
    <citation type="journal article" date="2019" name="Int. J. Syst. Evol. Microbiol.">
        <title>The Global Catalogue of Microorganisms (GCM) 10K type strain sequencing project: providing services to taxonomists for standard genome sequencing and annotation.</title>
        <authorList>
            <consortium name="The Broad Institute Genomics Platform"/>
            <consortium name="The Broad Institute Genome Sequencing Center for Infectious Disease"/>
            <person name="Wu L."/>
            <person name="Ma J."/>
        </authorList>
    </citation>
    <scope>NUCLEOTIDE SEQUENCE [LARGE SCALE GENOMIC DNA]</scope>
    <source>
        <strain evidence="7">JCM 6242</strain>
    </source>
</reference>
<evidence type="ECO:0008006" key="8">
    <source>
        <dbReference type="Google" id="ProtNLM"/>
    </source>
</evidence>
<protein>
    <recommendedName>
        <fullName evidence="8">Family 65 glycosyl hydrolase</fullName>
    </recommendedName>
</protein>
<dbReference type="InterPro" id="IPR005195">
    <property type="entry name" value="Glyco_hydro_65_M"/>
</dbReference>